<proteinExistence type="predicted"/>
<dbReference type="EMBL" id="KQ981490">
    <property type="protein sequence ID" value="KYN41284.1"/>
    <property type="molecule type" value="Genomic_DNA"/>
</dbReference>
<accession>A0A195FMZ7</accession>
<name>A0A195FMZ7_9HYME</name>
<keyword evidence="3" id="KW-1185">Reference proteome</keyword>
<gene>
    <name evidence="2" type="ORF">ALC56_04435</name>
</gene>
<protein>
    <submittedName>
        <fullName evidence="2">Uncharacterized protein</fullName>
    </submittedName>
</protein>
<reference evidence="2 3" key="1">
    <citation type="submission" date="2016-03" db="EMBL/GenBank/DDBJ databases">
        <title>Trachymyrmex septentrionalis WGS genome.</title>
        <authorList>
            <person name="Nygaard S."/>
            <person name="Hu H."/>
            <person name="Boomsma J."/>
            <person name="Zhang G."/>
        </authorList>
    </citation>
    <scope>NUCLEOTIDE SEQUENCE [LARGE SCALE GENOMIC DNA]</scope>
    <source>
        <strain evidence="2">Tsep2-gDNA-1</strain>
        <tissue evidence="2">Whole body</tissue>
    </source>
</reference>
<evidence type="ECO:0000313" key="2">
    <source>
        <dbReference type="EMBL" id="KYN41284.1"/>
    </source>
</evidence>
<evidence type="ECO:0000313" key="3">
    <source>
        <dbReference type="Proteomes" id="UP000078541"/>
    </source>
</evidence>
<evidence type="ECO:0000256" key="1">
    <source>
        <dbReference type="SAM" id="MobiDB-lite"/>
    </source>
</evidence>
<feature type="region of interest" description="Disordered" evidence="1">
    <location>
        <begin position="74"/>
        <end position="103"/>
    </location>
</feature>
<organism evidence="2 3">
    <name type="scientific">Trachymyrmex septentrionalis</name>
    <dbReference type="NCBI Taxonomy" id="34720"/>
    <lineage>
        <taxon>Eukaryota</taxon>
        <taxon>Metazoa</taxon>
        <taxon>Ecdysozoa</taxon>
        <taxon>Arthropoda</taxon>
        <taxon>Hexapoda</taxon>
        <taxon>Insecta</taxon>
        <taxon>Pterygota</taxon>
        <taxon>Neoptera</taxon>
        <taxon>Endopterygota</taxon>
        <taxon>Hymenoptera</taxon>
        <taxon>Apocrita</taxon>
        <taxon>Aculeata</taxon>
        <taxon>Formicoidea</taxon>
        <taxon>Formicidae</taxon>
        <taxon>Myrmicinae</taxon>
        <taxon>Trachymyrmex</taxon>
    </lineage>
</organism>
<dbReference type="AlphaFoldDB" id="A0A195FMZ7"/>
<dbReference type="Proteomes" id="UP000078541">
    <property type="component" value="Unassembled WGS sequence"/>
</dbReference>
<sequence length="103" mass="12151">MFRVESKDDFDPRQTCMLMQDTFDDDDDDDDQRNFLAPFNPVSRIKLHCHRVSIIAEEERMDGISIVHARVKVRRSSLSTDPPQHPRLYPRVPSPQDRMIRGR</sequence>